<dbReference type="SMART" id="SM00028">
    <property type="entry name" value="TPR"/>
    <property type="match status" value="9"/>
</dbReference>
<keyword evidence="1" id="KW-0802">TPR repeat</keyword>
<dbReference type="AlphaFoldDB" id="A0A7S1ESH8"/>
<evidence type="ECO:0000256" key="1">
    <source>
        <dbReference type="PROSITE-ProRule" id="PRU00339"/>
    </source>
</evidence>
<feature type="repeat" description="TPR" evidence="1">
    <location>
        <begin position="397"/>
        <end position="430"/>
    </location>
</feature>
<feature type="repeat" description="TPR" evidence="1">
    <location>
        <begin position="431"/>
        <end position="464"/>
    </location>
</feature>
<accession>A0A7S1ESH8</accession>
<dbReference type="Gene3D" id="1.25.40.10">
    <property type="entry name" value="Tetratricopeptide repeat domain"/>
    <property type="match status" value="3"/>
</dbReference>
<gene>
    <name evidence="2" type="ORF">TOLI1172_LOCUS5609</name>
</gene>
<dbReference type="Pfam" id="PF13432">
    <property type="entry name" value="TPR_16"/>
    <property type="match status" value="2"/>
</dbReference>
<proteinExistence type="predicted"/>
<dbReference type="PROSITE" id="PS50005">
    <property type="entry name" value="TPR"/>
    <property type="match status" value="3"/>
</dbReference>
<name>A0A7S1ESH8_9RHOD</name>
<dbReference type="GO" id="GO:0006417">
    <property type="term" value="P:regulation of translation"/>
    <property type="evidence" value="ECO:0007669"/>
    <property type="project" value="TreeGrafter"/>
</dbReference>
<dbReference type="GO" id="GO:0006397">
    <property type="term" value="P:mRNA processing"/>
    <property type="evidence" value="ECO:0007669"/>
    <property type="project" value="InterPro"/>
</dbReference>
<dbReference type="GO" id="GO:0003727">
    <property type="term" value="F:single-stranded RNA binding"/>
    <property type="evidence" value="ECO:0007669"/>
    <property type="project" value="TreeGrafter"/>
</dbReference>
<evidence type="ECO:0000313" key="2">
    <source>
        <dbReference type="EMBL" id="CAD8821214.1"/>
    </source>
</evidence>
<dbReference type="EMBL" id="HBFP01007820">
    <property type="protein sequence ID" value="CAD8821214.1"/>
    <property type="molecule type" value="Transcribed_RNA"/>
</dbReference>
<organism evidence="2">
    <name type="scientific">Timspurckia oligopyrenoides</name>
    <dbReference type="NCBI Taxonomy" id="708627"/>
    <lineage>
        <taxon>Eukaryota</taxon>
        <taxon>Rhodophyta</taxon>
        <taxon>Bangiophyceae</taxon>
        <taxon>Porphyridiales</taxon>
        <taxon>Porphyridiaceae</taxon>
        <taxon>Timspurckia</taxon>
    </lineage>
</organism>
<reference evidence="2" key="1">
    <citation type="submission" date="2021-01" db="EMBL/GenBank/DDBJ databases">
        <authorList>
            <person name="Corre E."/>
            <person name="Pelletier E."/>
            <person name="Niang G."/>
            <person name="Scheremetjew M."/>
            <person name="Finn R."/>
            <person name="Kale V."/>
            <person name="Holt S."/>
            <person name="Cochrane G."/>
            <person name="Meng A."/>
            <person name="Brown T."/>
            <person name="Cohen L."/>
        </authorList>
    </citation>
    <scope>NUCLEOTIDE SEQUENCE</scope>
    <source>
        <strain evidence="2">CCMP3278</strain>
    </source>
</reference>
<dbReference type="Pfam" id="PF13181">
    <property type="entry name" value="TPR_8"/>
    <property type="match status" value="1"/>
</dbReference>
<dbReference type="SMART" id="SM00386">
    <property type="entry name" value="HAT"/>
    <property type="match status" value="10"/>
</dbReference>
<sequence>MSDFVGELGFVGLFGVFNHQSLTSNTCTQSQLLSKSRAICLDRVGDVQRSHVHASIHLHTTDSVQVSPSSDAEATSVLNTHGESDQEHHHQHVLSHELVRQPPVRAKEVVLAETMDQVRALLHVKQVGKARDILQKLADSTNRDPRVLRMWGWLEGRNGNLALGRSLFSEAIKSASGADEAAAWSAWAMIEQRAGNLSGARKCFVNGLRADPAHVPIYQSFAIFEGRFGDTRRSRELFSRACKLQPDCTRSLLAWAAFESRELNHATARSLYWSAIKAASPEDVVAKLAYAQFEQKSKKIDLSRAMYREILEQHPKNVKALHSLANLEAHSGDYTLAENLFKKCLKCHEEHDVVGESDGSAKAAVYQAWALMEKRRRRLDKARMLLAKGAEADPTHSYIWQAWGLLEEQTKNYEAARQYFAKGLDTAPDCAPILQVWARMEAKCKQYSKAREFFKRATDVNPSHAQSWQAWGVFESKQNNLELARELFRRTLLADPKNAPAYQAWALLEERENNFELARDLFQKGVDACPDHSPVWQAWALMEARLCKQNPNPDSVILRGPACSLQLPDQSKIDSA</sequence>
<evidence type="ECO:0008006" key="3">
    <source>
        <dbReference type="Google" id="ProtNLM"/>
    </source>
</evidence>
<dbReference type="InterPro" id="IPR003107">
    <property type="entry name" value="HAT"/>
</dbReference>
<dbReference type="PANTHER" id="PTHR44917">
    <property type="entry name" value="PROTEIN HIGH CHLOROPHYLL FLUORESCENT 107"/>
    <property type="match status" value="1"/>
</dbReference>
<dbReference type="GO" id="GO:0003729">
    <property type="term" value="F:mRNA binding"/>
    <property type="evidence" value="ECO:0007669"/>
    <property type="project" value="InterPro"/>
</dbReference>
<dbReference type="SUPFAM" id="SSF81901">
    <property type="entry name" value="HCP-like"/>
    <property type="match status" value="2"/>
</dbReference>
<dbReference type="InterPro" id="IPR044624">
    <property type="entry name" value="Mbb1-like"/>
</dbReference>
<feature type="repeat" description="TPR" evidence="1">
    <location>
        <begin position="465"/>
        <end position="498"/>
    </location>
</feature>
<dbReference type="InterPro" id="IPR011990">
    <property type="entry name" value="TPR-like_helical_dom_sf"/>
</dbReference>
<dbReference type="InterPro" id="IPR019734">
    <property type="entry name" value="TPR_rpt"/>
</dbReference>
<dbReference type="PANTHER" id="PTHR44917:SF1">
    <property type="entry name" value="PROTEIN HIGH CHLOROPHYLL FLUORESCENT 107"/>
    <property type="match status" value="1"/>
</dbReference>
<protein>
    <recommendedName>
        <fullName evidence="3">PsbB mRNA maturation factor Mbb1, chloroplastic</fullName>
    </recommendedName>
</protein>